<gene>
    <name evidence="1" type="ORF">DCAR_029339</name>
</gene>
<reference evidence="1" key="1">
    <citation type="journal article" date="2016" name="Nat. Genet.">
        <title>A high-quality carrot genome assembly provides new insights into carotenoid accumulation and asterid genome evolution.</title>
        <authorList>
            <person name="Iorizzo M."/>
            <person name="Ellison S."/>
            <person name="Senalik D."/>
            <person name="Zeng P."/>
            <person name="Satapoomin P."/>
            <person name="Huang J."/>
            <person name="Bowman M."/>
            <person name="Iovene M."/>
            <person name="Sanseverino W."/>
            <person name="Cavagnaro P."/>
            <person name="Yildiz M."/>
            <person name="Macko-Podgorni A."/>
            <person name="Moranska E."/>
            <person name="Grzebelus E."/>
            <person name="Grzebelus D."/>
            <person name="Ashrafi H."/>
            <person name="Zheng Z."/>
            <person name="Cheng S."/>
            <person name="Spooner D."/>
            <person name="Van Deynze A."/>
            <person name="Simon P."/>
        </authorList>
    </citation>
    <scope>NUCLEOTIDE SEQUENCE [LARGE SCALE GENOMIC DNA]</scope>
    <source>
        <tissue evidence="1">Leaf</tissue>
    </source>
</reference>
<dbReference type="SUPFAM" id="SSF82171">
    <property type="entry name" value="DPP6 N-terminal domain-like"/>
    <property type="match status" value="1"/>
</dbReference>
<dbReference type="AlphaFoldDB" id="A0A175YDL7"/>
<proteinExistence type="predicted"/>
<dbReference type="Pfam" id="PF07676">
    <property type="entry name" value="PD40"/>
    <property type="match status" value="4"/>
</dbReference>
<organism evidence="1">
    <name type="scientific">Daucus carota subsp. sativus</name>
    <name type="common">Carrot</name>
    <dbReference type="NCBI Taxonomy" id="79200"/>
    <lineage>
        <taxon>Eukaryota</taxon>
        <taxon>Viridiplantae</taxon>
        <taxon>Streptophyta</taxon>
        <taxon>Embryophyta</taxon>
        <taxon>Tracheophyta</taxon>
        <taxon>Spermatophyta</taxon>
        <taxon>Magnoliopsida</taxon>
        <taxon>eudicotyledons</taxon>
        <taxon>Gunneridae</taxon>
        <taxon>Pentapetalae</taxon>
        <taxon>asterids</taxon>
        <taxon>campanulids</taxon>
        <taxon>Apiales</taxon>
        <taxon>Apiaceae</taxon>
        <taxon>Apioideae</taxon>
        <taxon>Scandiceae</taxon>
        <taxon>Daucinae</taxon>
        <taxon>Daucus</taxon>
        <taxon>Daucus sect. Daucus</taxon>
    </lineage>
</organism>
<dbReference type="EMBL" id="LNRQ01000009">
    <property type="protein sequence ID" value="KZM81726.1"/>
    <property type="molecule type" value="Genomic_DNA"/>
</dbReference>
<dbReference type="Gramene" id="KZM81726">
    <property type="protein sequence ID" value="KZM81726"/>
    <property type="gene ID" value="DCAR_029339"/>
</dbReference>
<dbReference type="Gene3D" id="2.120.10.30">
    <property type="entry name" value="TolB, C-terminal domain"/>
    <property type="match status" value="2"/>
</dbReference>
<sequence>MAEKRGSIAFFTTYRPPVPLEIFSCPYPPTSNKDELPMTDGVSYNFNGHSIPPAALKTILRRPKLVPEGIKDTDVDSGRVSGLVFVSERDNLETIQFALRFHDQKPIKTKVFSFADVYSTSDKARMEDSPCIAGNYLVYVSTKEAADKPRQPWTAVYKTNLSDGKTERLTPSCKYTLCLIVADLSPSVSPSGKMIAMASFQNRSGWDGEIQDLKTDIYVMFVDKPSNRRVIRRTMILKNGGWPTWGSEDVIFFHRKVGDYWAVFRFDMNTKEQTRVTPDKCNAMTPVAIDANTVAVATIFDIAKFGVNRAENQYRHIMVFDSTDPEKKMKISQISKPLADHFNPFVIMDGEKKRIGYHRVNSGLVKCGAQIERQFSKIKSPLEDVGLFRLSGAFPTFSNDGKRVAFVDNEFKSVWVADDKGLRIVYETEGANKIFAPVWNQKEDILYVCRGPSFSDKETLDIYRIPNVSTARQHAEQLTDGSNNAFPSTNKDGTKLVFRSTRDFKDSEKKYKNLYIMEDAESGDFGEGEITRLTNGHWIDTHCHWSPSGDWIVFSSTRDKPASAPESDNGLDAGYFAIYLVNPKDPSVVVRVLGSVPATDLTNPLAGHVNHPIFSPDGKSIVVVADLAAVSVDPISLPLVEHSVRPYGDIFTVDIDKDDIKKNQDLTKYERITHTRYENSTASWTMFSTEDPNAAWNLQFSGKYSPACPYAPADGRESWHMTGHLCIPKRCC</sequence>
<evidence type="ECO:0000313" key="1">
    <source>
        <dbReference type="EMBL" id="KZM81726.1"/>
    </source>
</evidence>
<name>A0A175YDL7_DAUCS</name>
<dbReference type="PANTHER" id="PTHR32161">
    <property type="entry name" value="DPP6 N-TERMINAL DOMAIN-LIKE PROTEIN"/>
    <property type="match status" value="1"/>
</dbReference>
<comment type="caution">
    <text evidence="1">The sequence shown here is derived from an EMBL/GenBank/DDBJ whole genome shotgun (WGS) entry which is preliminary data.</text>
</comment>
<evidence type="ECO:0008006" key="2">
    <source>
        <dbReference type="Google" id="ProtNLM"/>
    </source>
</evidence>
<dbReference type="InterPro" id="IPR011659">
    <property type="entry name" value="WD40"/>
</dbReference>
<protein>
    <recommendedName>
        <fullName evidence="2">Dipeptidylpeptidase IV N-terminal domain-containing protein</fullName>
    </recommendedName>
</protein>
<accession>A0A175YDL7</accession>
<dbReference type="SUPFAM" id="SSF69304">
    <property type="entry name" value="Tricorn protease N-terminal domain"/>
    <property type="match status" value="1"/>
</dbReference>
<dbReference type="OMA" id="YERITHT"/>
<dbReference type="PANTHER" id="PTHR32161:SF21">
    <property type="entry name" value="OS03G0314500 PROTEIN"/>
    <property type="match status" value="1"/>
</dbReference>
<dbReference type="InterPro" id="IPR011042">
    <property type="entry name" value="6-blade_b-propeller_TolB-like"/>
</dbReference>